<reference evidence="2 3" key="1">
    <citation type="journal article" date="2012" name="Genome Biol.">
        <title>Genome and low-iron response of an oceanic diatom adapted to chronic iron limitation.</title>
        <authorList>
            <person name="Lommer M."/>
            <person name="Specht M."/>
            <person name="Roy A.S."/>
            <person name="Kraemer L."/>
            <person name="Andreson R."/>
            <person name="Gutowska M.A."/>
            <person name="Wolf J."/>
            <person name="Bergner S.V."/>
            <person name="Schilhabel M.B."/>
            <person name="Klostermeier U.C."/>
            <person name="Beiko R.G."/>
            <person name="Rosenstiel P."/>
            <person name="Hippler M."/>
            <person name="Laroche J."/>
        </authorList>
    </citation>
    <scope>NUCLEOTIDE SEQUENCE [LARGE SCALE GENOMIC DNA]</scope>
    <source>
        <strain evidence="2 3">CCMP1005</strain>
    </source>
</reference>
<protein>
    <submittedName>
        <fullName evidence="2">Uncharacterized protein</fullName>
    </submittedName>
</protein>
<gene>
    <name evidence="2" type="ORF">THAOC_04052</name>
</gene>
<dbReference type="EMBL" id="AGNL01003818">
    <property type="protein sequence ID" value="EJK74281.1"/>
    <property type="molecule type" value="Genomic_DNA"/>
</dbReference>
<evidence type="ECO:0000313" key="3">
    <source>
        <dbReference type="Proteomes" id="UP000266841"/>
    </source>
</evidence>
<feature type="compositionally biased region" description="Low complexity" evidence="1">
    <location>
        <begin position="54"/>
        <end position="67"/>
    </location>
</feature>
<dbReference type="Proteomes" id="UP000266841">
    <property type="component" value="Unassembled WGS sequence"/>
</dbReference>
<proteinExistence type="predicted"/>
<organism evidence="2 3">
    <name type="scientific">Thalassiosira oceanica</name>
    <name type="common">Marine diatom</name>
    <dbReference type="NCBI Taxonomy" id="159749"/>
    <lineage>
        <taxon>Eukaryota</taxon>
        <taxon>Sar</taxon>
        <taxon>Stramenopiles</taxon>
        <taxon>Ochrophyta</taxon>
        <taxon>Bacillariophyta</taxon>
        <taxon>Coscinodiscophyceae</taxon>
        <taxon>Thalassiosirophycidae</taxon>
        <taxon>Thalassiosirales</taxon>
        <taxon>Thalassiosiraceae</taxon>
        <taxon>Thalassiosira</taxon>
    </lineage>
</organism>
<accession>K0TK17</accession>
<feature type="region of interest" description="Disordered" evidence="1">
    <location>
        <begin position="1"/>
        <end position="67"/>
    </location>
</feature>
<evidence type="ECO:0000313" key="2">
    <source>
        <dbReference type="EMBL" id="EJK74281.1"/>
    </source>
</evidence>
<feature type="compositionally biased region" description="Polar residues" evidence="1">
    <location>
        <begin position="1"/>
        <end position="16"/>
    </location>
</feature>
<keyword evidence="3" id="KW-1185">Reference proteome</keyword>
<sequence length="282" mass="29252">METPQNAPSRGTSAQDESLIVQDGPTAPASGEEAYNLSPGRRTHGGAALSASPGHGRSTSGGTAGGLTTFEGSTYQLLPDTPDRSAAVRGVLGLLDDILLLEQLEPFSALVAALFDELPSDESPRLLPSPRALFGGLPLDESLAASTFVAALFDELPSDELRSPLRDPSSSDPLSSSGTEALFPISFSLCCLSVRLRLLGAIWSLGTGSTDRDRMEVGGGALGVLDLAAPLDANRGRVRTDGRPTNCRTTDTTDGAGGAGPDNDNPTQSDAELRYFRTVSPL</sequence>
<name>K0TK17_THAOC</name>
<feature type="region of interest" description="Disordered" evidence="1">
    <location>
        <begin position="235"/>
        <end position="270"/>
    </location>
</feature>
<dbReference type="AlphaFoldDB" id="K0TK17"/>
<comment type="caution">
    <text evidence="2">The sequence shown here is derived from an EMBL/GenBank/DDBJ whole genome shotgun (WGS) entry which is preliminary data.</text>
</comment>
<evidence type="ECO:0000256" key="1">
    <source>
        <dbReference type="SAM" id="MobiDB-lite"/>
    </source>
</evidence>